<evidence type="ECO:0000313" key="9">
    <source>
        <dbReference type="EMBL" id="RJO61739.1"/>
    </source>
</evidence>
<dbReference type="SMART" id="SM00471">
    <property type="entry name" value="HDc"/>
    <property type="match status" value="1"/>
</dbReference>
<evidence type="ECO:0000256" key="5">
    <source>
        <dbReference type="ARBA" id="ARBA00012964"/>
    </source>
</evidence>
<protein>
    <recommendedName>
        <fullName evidence="5">5'-deoxynucleotidase</fullName>
        <ecNumber evidence="5">3.1.3.89</ecNumber>
    </recommendedName>
</protein>
<evidence type="ECO:0000256" key="4">
    <source>
        <dbReference type="ARBA" id="ARBA00011738"/>
    </source>
</evidence>
<evidence type="ECO:0000256" key="7">
    <source>
        <dbReference type="ARBA" id="ARBA00022801"/>
    </source>
</evidence>
<dbReference type="AlphaFoldDB" id="A0A419DF49"/>
<keyword evidence="7" id="KW-0378">Hydrolase</keyword>
<dbReference type="Pfam" id="PF13023">
    <property type="entry name" value="HD_3"/>
    <property type="match status" value="1"/>
</dbReference>
<organism evidence="9 10">
    <name type="scientific">candidate division WS5 bacterium</name>
    <dbReference type="NCBI Taxonomy" id="2093353"/>
    <lineage>
        <taxon>Bacteria</taxon>
        <taxon>candidate division WS5</taxon>
    </lineage>
</organism>
<evidence type="ECO:0000256" key="6">
    <source>
        <dbReference type="ARBA" id="ARBA00022723"/>
    </source>
</evidence>
<keyword evidence="6" id="KW-0479">Metal-binding</keyword>
<comment type="cofactor">
    <cofactor evidence="2">
        <name>Mn(2+)</name>
        <dbReference type="ChEBI" id="CHEBI:29035"/>
    </cofactor>
</comment>
<name>A0A419DF49_9BACT</name>
<comment type="catalytic activity">
    <reaction evidence="1">
        <text>a 2'-deoxyribonucleoside 5'-phosphate + H2O = a 2'-deoxyribonucleoside + phosphate</text>
        <dbReference type="Rhea" id="RHEA:36167"/>
        <dbReference type="ChEBI" id="CHEBI:15377"/>
        <dbReference type="ChEBI" id="CHEBI:18274"/>
        <dbReference type="ChEBI" id="CHEBI:43474"/>
        <dbReference type="ChEBI" id="CHEBI:65317"/>
        <dbReference type="EC" id="3.1.3.89"/>
    </reaction>
</comment>
<dbReference type="SUPFAM" id="SSF109604">
    <property type="entry name" value="HD-domain/PDEase-like"/>
    <property type="match status" value="1"/>
</dbReference>
<accession>A0A419DF49</accession>
<feature type="domain" description="HD/PDEase" evidence="8">
    <location>
        <begin position="31"/>
        <end position="153"/>
    </location>
</feature>
<evidence type="ECO:0000256" key="2">
    <source>
        <dbReference type="ARBA" id="ARBA00001936"/>
    </source>
</evidence>
<dbReference type="Proteomes" id="UP000285655">
    <property type="component" value="Unassembled WGS sequence"/>
</dbReference>
<dbReference type="EC" id="3.1.3.89" evidence="5"/>
<evidence type="ECO:0000256" key="1">
    <source>
        <dbReference type="ARBA" id="ARBA00001638"/>
    </source>
</evidence>
<dbReference type="EMBL" id="QZJW01000012">
    <property type="protein sequence ID" value="RJO61739.1"/>
    <property type="molecule type" value="Genomic_DNA"/>
</dbReference>
<comment type="subunit">
    <text evidence="4">Homodimer.</text>
</comment>
<dbReference type="PANTHER" id="PTHR11845">
    <property type="entry name" value="5'-DEOXYNUCLEOTIDASE HDDC2"/>
    <property type="match status" value="1"/>
</dbReference>
<dbReference type="GO" id="GO:0002953">
    <property type="term" value="F:5'-deoxynucleotidase activity"/>
    <property type="evidence" value="ECO:0007669"/>
    <property type="project" value="UniProtKB-EC"/>
</dbReference>
<comment type="caution">
    <text evidence="9">The sequence shown here is derived from an EMBL/GenBank/DDBJ whole genome shotgun (WGS) entry which is preliminary data.</text>
</comment>
<evidence type="ECO:0000259" key="8">
    <source>
        <dbReference type="SMART" id="SM00471"/>
    </source>
</evidence>
<comment type="cofactor">
    <cofactor evidence="3">
        <name>Co(2+)</name>
        <dbReference type="ChEBI" id="CHEBI:48828"/>
    </cofactor>
</comment>
<dbReference type="PANTHER" id="PTHR11845:SF13">
    <property type="entry name" value="5'-DEOXYNUCLEOTIDASE HDDC2"/>
    <property type="match status" value="1"/>
</dbReference>
<dbReference type="Gene3D" id="1.10.3210.10">
    <property type="entry name" value="Hypothetical protein af1432"/>
    <property type="match status" value="1"/>
</dbReference>
<dbReference type="InterPro" id="IPR003607">
    <property type="entry name" value="HD/PDEase_dom"/>
</dbReference>
<dbReference type="InterPro" id="IPR039356">
    <property type="entry name" value="YfbR/HDDC2"/>
</dbReference>
<reference evidence="9 10" key="1">
    <citation type="journal article" date="2017" name="ISME J.">
        <title>Energy and carbon metabolisms in a deep terrestrial subsurface fluid microbial community.</title>
        <authorList>
            <person name="Momper L."/>
            <person name="Jungbluth S.P."/>
            <person name="Lee M.D."/>
            <person name="Amend J.P."/>
        </authorList>
    </citation>
    <scope>NUCLEOTIDE SEQUENCE [LARGE SCALE GENOMIC DNA]</scope>
    <source>
        <strain evidence="9">SURF_29</strain>
    </source>
</reference>
<dbReference type="GO" id="GO:0046872">
    <property type="term" value="F:metal ion binding"/>
    <property type="evidence" value="ECO:0007669"/>
    <property type="project" value="UniProtKB-KW"/>
</dbReference>
<gene>
    <name evidence="9" type="ORF">C4544_01960</name>
</gene>
<evidence type="ECO:0000256" key="3">
    <source>
        <dbReference type="ARBA" id="ARBA00001941"/>
    </source>
</evidence>
<sequence length="198" mass="23068">MANSLKKIIEFLHYCEGLKKVPRKLHLSSGEVESTAEHSWRMAFMVMFLAPKLRDIQVDVEKSMKMALIHDLIEIDAKDVCFLDHIDNPKLKKDKQSREEMAMNRIQEMLGPDAEEIASLWREYEDQLTVEARFVKAIDKLEGRLQYIEDQTTVYKEETQANKFPKARETVSDLCSIDSLLAELDRMTVSKRKHPKPE</sequence>
<dbReference type="InterPro" id="IPR006674">
    <property type="entry name" value="HD_domain"/>
</dbReference>
<evidence type="ECO:0000313" key="10">
    <source>
        <dbReference type="Proteomes" id="UP000285655"/>
    </source>
</evidence>
<proteinExistence type="predicted"/>
<dbReference type="GO" id="GO:0005737">
    <property type="term" value="C:cytoplasm"/>
    <property type="evidence" value="ECO:0007669"/>
    <property type="project" value="TreeGrafter"/>
</dbReference>